<sequence length="106" mass="11837">MRPDASNLLTGPAVIPVKRLTPYSGASQSDHEFSIFISPWPRVPVSMKDRPLQILLTGPTVSEKRMTPYTRLAGDRRFPIFISLYVCLSPVRQATSDLTYRNSAVS</sequence>
<name>A0A4Y2GGF1_ARAVE</name>
<organism evidence="1 2">
    <name type="scientific">Araneus ventricosus</name>
    <name type="common">Orbweaver spider</name>
    <name type="synonym">Epeira ventricosa</name>
    <dbReference type="NCBI Taxonomy" id="182803"/>
    <lineage>
        <taxon>Eukaryota</taxon>
        <taxon>Metazoa</taxon>
        <taxon>Ecdysozoa</taxon>
        <taxon>Arthropoda</taxon>
        <taxon>Chelicerata</taxon>
        <taxon>Arachnida</taxon>
        <taxon>Araneae</taxon>
        <taxon>Araneomorphae</taxon>
        <taxon>Entelegynae</taxon>
        <taxon>Araneoidea</taxon>
        <taxon>Araneidae</taxon>
        <taxon>Araneus</taxon>
    </lineage>
</organism>
<keyword evidence="2" id="KW-1185">Reference proteome</keyword>
<evidence type="ECO:0000313" key="1">
    <source>
        <dbReference type="EMBL" id="GBM51799.1"/>
    </source>
</evidence>
<proteinExistence type="predicted"/>
<gene>
    <name evidence="1" type="ORF">AVEN_4312_1</name>
</gene>
<comment type="caution">
    <text evidence="1">The sequence shown here is derived from an EMBL/GenBank/DDBJ whole genome shotgun (WGS) entry which is preliminary data.</text>
</comment>
<dbReference type="EMBL" id="BGPR01001350">
    <property type="protein sequence ID" value="GBM51799.1"/>
    <property type="molecule type" value="Genomic_DNA"/>
</dbReference>
<evidence type="ECO:0000313" key="2">
    <source>
        <dbReference type="Proteomes" id="UP000499080"/>
    </source>
</evidence>
<reference evidence="1 2" key="1">
    <citation type="journal article" date="2019" name="Sci. Rep.">
        <title>Orb-weaving spider Araneus ventricosus genome elucidates the spidroin gene catalogue.</title>
        <authorList>
            <person name="Kono N."/>
            <person name="Nakamura H."/>
            <person name="Ohtoshi R."/>
            <person name="Moran D.A.P."/>
            <person name="Shinohara A."/>
            <person name="Yoshida Y."/>
            <person name="Fujiwara M."/>
            <person name="Mori M."/>
            <person name="Tomita M."/>
            <person name="Arakawa K."/>
        </authorList>
    </citation>
    <scope>NUCLEOTIDE SEQUENCE [LARGE SCALE GENOMIC DNA]</scope>
</reference>
<dbReference type="AlphaFoldDB" id="A0A4Y2GGF1"/>
<protein>
    <submittedName>
        <fullName evidence="1">Uncharacterized protein</fullName>
    </submittedName>
</protein>
<dbReference type="Proteomes" id="UP000499080">
    <property type="component" value="Unassembled WGS sequence"/>
</dbReference>
<accession>A0A4Y2GGF1</accession>